<dbReference type="PANTHER" id="PTHR12112:SF22">
    <property type="entry name" value="MANGANESE-DEPENDENT INORGANIC PYROPHOSPHATASE-RELATED"/>
    <property type="match status" value="1"/>
</dbReference>
<dbReference type="InterPro" id="IPR038763">
    <property type="entry name" value="DHH_sf"/>
</dbReference>
<comment type="subcellular location">
    <subcellularLocation>
        <location evidence="1 8">Cytoplasm</location>
    </subcellularLocation>
</comment>
<dbReference type="RefSeq" id="WP_183675100.1">
    <property type="nucleotide sequence ID" value="NZ_CBCRYX010000009.1"/>
</dbReference>
<dbReference type="NCBIfam" id="NF003877">
    <property type="entry name" value="PRK05427.1"/>
    <property type="match status" value="1"/>
</dbReference>
<dbReference type="SUPFAM" id="SSF64182">
    <property type="entry name" value="DHH phosphoesterases"/>
    <property type="match status" value="1"/>
</dbReference>
<evidence type="ECO:0000256" key="5">
    <source>
        <dbReference type="ARBA" id="ARBA00022801"/>
    </source>
</evidence>
<evidence type="ECO:0000256" key="2">
    <source>
        <dbReference type="ARBA" id="ARBA00007350"/>
    </source>
</evidence>
<dbReference type="SMART" id="SM01131">
    <property type="entry name" value="DHHA2"/>
    <property type="match status" value="1"/>
</dbReference>
<evidence type="ECO:0000313" key="10">
    <source>
        <dbReference type="EMBL" id="MBB5176501.1"/>
    </source>
</evidence>
<dbReference type="Pfam" id="PF02833">
    <property type="entry name" value="DHHA2"/>
    <property type="match status" value="1"/>
</dbReference>
<comment type="cofactor">
    <cofactor evidence="8">
        <name>Mn(2+)</name>
        <dbReference type="ChEBI" id="CHEBI:29035"/>
    </cofactor>
    <text evidence="8">Binds 2 manganese ions per subunit.</text>
</comment>
<evidence type="ECO:0000256" key="3">
    <source>
        <dbReference type="ARBA" id="ARBA00022490"/>
    </source>
</evidence>
<dbReference type="FunFam" id="3.10.310.20:FF:000001">
    <property type="entry name" value="Probable manganese-dependent inorganic pyrophosphatase"/>
    <property type="match status" value="1"/>
</dbReference>
<feature type="binding site" evidence="8">
    <location>
        <position position="73"/>
    </location>
    <ligand>
        <name>Mn(2+)</name>
        <dbReference type="ChEBI" id="CHEBI:29035"/>
        <label>1</label>
    </ligand>
</feature>
<dbReference type="AlphaFoldDB" id="A0A9Q2HG46"/>
<dbReference type="GO" id="GO:0030145">
    <property type="term" value="F:manganese ion binding"/>
    <property type="evidence" value="ECO:0007669"/>
    <property type="project" value="UniProtKB-UniRule"/>
</dbReference>
<evidence type="ECO:0000256" key="1">
    <source>
        <dbReference type="ARBA" id="ARBA00004496"/>
    </source>
</evidence>
<dbReference type="EC" id="3.6.1.1" evidence="8"/>
<keyword evidence="4 8" id="KW-0479">Metal-binding</keyword>
<dbReference type="Proteomes" id="UP000579136">
    <property type="component" value="Unassembled WGS sequence"/>
</dbReference>
<dbReference type="InterPro" id="IPR022934">
    <property type="entry name" value="Mn-dep_inorganic_PyrPase"/>
</dbReference>
<dbReference type="EMBL" id="JACHHF010000008">
    <property type="protein sequence ID" value="MBB5176501.1"/>
    <property type="molecule type" value="Genomic_DNA"/>
</dbReference>
<evidence type="ECO:0000256" key="6">
    <source>
        <dbReference type="ARBA" id="ARBA00023211"/>
    </source>
</evidence>
<feature type="binding site" evidence="8">
    <location>
        <position position="95"/>
    </location>
    <ligand>
        <name>Mn(2+)</name>
        <dbReference type="ChEBI" id="CHEBI:29035"/>
        <label>2</label>
    </ligand>
</feature>
<dbReference type="PANTHER" id="PTHR12112">
    <property type="entry name" value="BNIP - RELATED"/>
    <property type="match status" value="1"/>
</dbReference>
<feature type="domain" description="DHHA2" evidence="9">
    <location>
        <begin position="179"/>
        <end position="305"/>
    </location>
</feature>
<dbReference type="GO" id="GO:0004427">
    <property type="term" value="F:inorganic diphosphate phosphatase activity"/>
    <property type="evidence" value="ECO:0007669"/>
    <property type="project" value="UniProtKB-UniRule"/>
</dbReference>
<dbReference type="Gene3D" id="3.90.1640.10">
    <property type="entry name" value="inorganic pyrophosphatase (n-terminal core)"/>
    <property type="match status" value="1"/>
</dbReference>
<feature type="binding site" evidence="8">
    <location>
        <position position="12"/>
    </location>
    <ligand>
        <name>Mn(2+)</name>
        <dbReference type="ChEBI" id="CHEBI:29035"/>
        <label>1</label>
    </ligand>
</feature>
<dbReference type="InterPro" id="IPR038222">
    <property type="entry name" value="DHHA2_dom_sf"/>
</dbReference>
<dbReference type="HAMAP" id="MF_00207">
    <property type="entry name" value="PPase_C"/>
    <property type="match status" value="1"/>
</dbReference>
<protein>
    <recommendedName>
        <fullName evidence="8">Probable manganese-dependent inorganic pyrophosphatase</fullName>
        <ecNumber evidence="8">3.6.1.1</ecNumber>
    </recommendedName>
    <alternativeName>
        <fullName evidence="8">Pyrophosphate phospho-hydrolase</fullName>
        <shortName evidence="8">PPase</shortName>
    </alternativeName>
</protein>
<accession>A0A9Q2HG46</accession>
<comment type="similarity">
    <text evidence="2 8">Belongs to the PPase class C family.</text>
</comment>
<keyword evidence="6 8" id="KW-0464">Manganese</keyword>
<keyword evidence="3 8" id="KW-0963">Cytoplasm</keyword>
<comment type="caution">
    <text evidence="10">The sequence shown here is derived from an EMBL/GenBank/DDBJ whole genome shotgun (WGS) entry which is preliminary data.</text>
</comment>
<feature type="binding site" evidence="8">
    <location>
        <position position="73"/>
    </location>
    <ligand>
        <name>Mn(2+)</name>
        <dbReference type="ChEBI" id="CHEBI:29035"/>
        <label>2</label>
    </ligand>
</feature>
<sequence length="310" mass="34610">MTVKIFGHKNPDTDTITSAIVTATIEKELGGDAKAYRLGEINKETEYALNYFNVEVPELLESVNDTDEVMLVDHNEFQQSADGIEQATITSVIDHHRVANFETDAPLYFRAEPVGCTATILNKIYKENNIEITKEMAGLMMSAIISDTLLLKSPTTTKQDEEALHELSTIADVNYETYGLDMLKAGASTKDKSAKTLITGDAKSFDMNDNHVRIAQVNVVDLEELFERKQELTEEMQKESNEENYDLFILVVTDILASDSRVIAIGENNTVIERAFDVALDDNEALLTGVVSRKKQVVPNIEKAFKSLYE</sequence>
<dbReference type="InterPro" id="IPR001667">
    <property type="entry name" value="DDH_dom"/>
</dbReference>
<evidence type="ECO:0000259" key="9">
    <source>
        <dbReference type="SMART" id="SM01131"/>
    </source>
</evidence>
<gene>
    <name evidence="8" type="primary">ppaC</name>
    <name evidence="10" type="ORF">HNQ45_001389</name>
</gene>
<name>A0A9Q2HG46_9STAP</name>
<dbReference type="Pfam" id="PF01368">
    <property type="entry name" value="DHH"/>
    <property type="match status" value="1"/>
</dbReference>
<feature type="binding site" evidence="8">
    <location>
        <position position="8"/>
    </location>
    <ligand>
        <name>Mn(2+)</name>
        <dbReference type="ChEBI" id="CHEBI:29035"/>
        <label>1</label>
    </ligand>
</feature>
<proteinExistence type="inferred from homology"/>
<evidence type="ECO:0000256" key="7">
    <source>
        <dbReference type="ARBA" id="ARBA00047820"/>
    </source>
</evidence>
<organism evidence="10 11">
    <name type="scientific">Nosocomiicoccus ampullae</name>
    <dbReference type="NCBI Taxonomy" id="489910"/>
    <lineage>
        <taxon>Bacteria</taxon>
        <taxon>Bacillati</taxon>
        <taxon>Bacillota</taxon>
        <taxon>Bacilli</taxon>
        <taxon>Bacillales</taxon>
        <taxon>Staphylococcaceae</taxon>
        <taxon>Nosocomiicoccus</taxon>
    </lineage>
</organism>
<dbReference type="Gene3D" id="3.10.310.20">
    <property type="entry name" value="DHHA2 domain"/>
    <property type="match status" value="1"/>
</dbReference>
<evidence type="ECO:0000256" key="4">
    <source>
        <dbReference type="ARBA" id="ARBA00022723"/>
    </source>
</evidence>
<comment type="catalytic activity">
    <reaction evidence="7 8">
        <text>diphosphate + H2O = 2 phosphate + H(+)</text>
        <dbReference type="Rhea" id="RHEA:24576"/>
        <dbReference type="ChEBI" id="CHEBI:15377"/>
        <dbReference type="ChEBI" id="CHEBI:15378"/>
        <dbReference type="ChEBI" id="CHEBI:33019"/>
        <dbReference type="ChEBI" id="CHEBI:43474"/>
        <dbReference type="EC" id="3.6.1.1"/>
    </reaction>
</comment>
<dbReference type="InterPro" id="IPR004097">
    <property type="entry name" value="DHHA2"/>
</dbReference>
<dbReference type="FunFam" id="3.90.1640.10:FF:000001">
    <property type="entry name" value="Probable manganese-dependent inorganic pyrophosphatase"/>
    <property type="match status" value="1"/>
</dbReference>
<reference evidence="10 11" key="1">
    <citation type="submission" date="2020-08" db="EMBL/GenBank/DDBJ databases">
        <title>Genomic Encyclopedia of Type Strains, Phase IV (KMG-IV): sequencing the most valuable type-strain genomes for metagenomic binning, comparative biology and taxonomic classification.</title>
        <authorList>
            <person name="Goeker M."/>
        </authorList>
    </citation>
    <scope>NUCLEOTIDE SEQUENCE [LARGE SCALE GENOMIC DNA]</scope>
    <source>
        <strain evidence="10 11">DSM 19163</strain>
    </source>
</reference>
<keyword evidence="5 8" id="KW-0378">Hydrolase</keyword>
<evidence type="ECO:0000256" key="8">
    <source>
        <dbReference type="HAMAP-Rule" id="MF_00207"/>
    </source>
</evidence>
<evidence type="ECO:0000313" key="11">
    <source>
        <dbReference type="Proteomes" id="UP000579136"/>
    </source>
</evidence>
<feature type="binding site" evidence="8">
    <location>
        <position position="14"/>
    </location>
    <ligand>
        <name>Mn(2+)</name>
        <dbReference type="ChEBI" id="CHEBI:29035"/>
        <label>2</label>
    </ligand>
</feature>
<feature type="binding site" evidence="8">
    <location>
        <position position="147"/>
    </location>
    <ligand>
        <name>Mn(2+)</name>
        <dbReference type="ChEBI" id="CHEBI:29035"/>
        <label>2</label>
    </ligand>
</feature>
<keyword evidence="11" id="KW-1185">Reference proteome</keyword>
<dbReference type="GO" id="GO:0005737">
    <property type="term" value="C:cytoplasm"/>
    <property type="evidence" value="ECO:0007669"/>
    <property type="project" value="UniProtKB-SubCell"/>
</dbReference>